<dbReference type="AlphaFoldDB" id="A0A8X6U409"/>
<evidence type="ECO:0000313" key="2">
    <source>
        <dbReference type="Proteomes" id="UP000887013"/>
    </source>
</evidence>
<name>A0A8X6U409_NEPPI</name>
<keyword evidence="2" id="KW-1185">Reference proteome</keyword>
<evidence type="ECO:0000313" key="1">
    <source>
        <dbReference type="EMBL" id="GFT88823.1"/>
    </source>
</evidence>
<protein>
    <submittedName>
        <fullName evidence="1">Uncharacterized protein</fullName>
    </submittedName>
</protein>
<organism evidence="1 2">
    <name type="scientific">Nephila pilipes</name>
    <name type="common">Giant wood spider</name>
    <name type="synonym">Nephila maculata</name>
    <dbReference type="NCBI Taxonomy" id="299642"/>
    <lineage>
        <taxon>Eukaryota</taxon>
        <taxon>Metazoa</taxon>
        <taxon>Ecdysozoa</taxon>
        <taxon>Arthropoda</taxon>
        <taxon>Chelicerata</taxon>
        <taxon>Arachnida</taxon>
        <taxon>Araneae</taxon>
        <taxon>Araneomorphae</taxon>
        <taxon>Entelegynae</taxon>
        <taxon>Araneoidea</taxon>
        <taxon>Nephilidae</taxon>
        <taxon>Nephila</taxon>
    </lineage>
</organism>
<comment type="caution">
    <text evidence="1">The sequence shown here is derived from an EMBL/GenBank/DDBJ whole genome shotgun (WGS) entry which is preliminary data.</text>
</comment>
<dbReference type="EMBL" id="BMAW01073682">
    <property type="protein sequence ID" value="GFT88823.1"/>
    <property type="molecule type" value="Genomic_DNA"/>
</dbReference>
<accession>A0A8X6U409</accession>
<sequence length="90" mass="9801">MLTITCFTFISKNGEIVKNGYSTPTGDSSDGDFVGFEPHTLYSETCDLQITVCIYGKTTFQTIRISEDSLGSPVECSNTNRPCLTSFNGP</sequence>
<dbReference type="Proteomes" id="UP000887013">
    <property type="component" value="Unassembled WGS sequence"/>
</dbReference>
<gene>
    <name evidence="1" type="ORF">NPIL_150311</name>
</gene>
<proteinExistence type="predicted"/>
<reference evidence="1" key="1">
    <citation type="submission" date="2020-08" db="EMBL/GenBank/DDBJ databases">
        <title>Multicomponent nature underlies the extraordinary mechanical properties of spider dragline silk.</title>
        <authorList>
            <person name="Kono N."/>
            <person name="Nakamura H."/>
            <person name="Mori M."/>
            <person name="Yoshida Y."/>
            <person name="Ohtoshi R."/>
            <person name="Malay A.D."/>
            <person name="Moran D.A.P."/>
            <person name="Tomita M."/>
            <person name="Numata K."/>
            <person name="Arakawa K."/>
        </authorList>
    </citation>
    <scope>NUCLEOTIDE SEQUENCE</scope>
</reference>